<dbReference type="Proteomes" id="UP000000763">
    <property type="component" value="Chromosome 7"/>
</dbReference>
<gene>
    <name evidence="3" type="ORF">P0035G02.12</name>
    <name evidence="2" type="ORF">P0443H10.32</name>
</gene>
<dbReference type="AlphaFoldDB" id="A0A0P0X670"/>
<evidence type="ECO:0000313" key="2">
    <source>
        <dbReference type="EMBL" id="BAC84311.1"/>
    </source>
</evidence>
<dbReference type="EMBL" id="AP005451">
    <property type="protein sequence ID" value="BAC84311.1"/>
    <property type="molecule type" value="Genomic_DNA"/>
</dbReference>
<reference evidence="4" key="3">
    <citation type="journal article" date="2005" name="Nature">
        <title>The map-based sequence of the rice genome.</title>
        <authorList>
            <consortium name="International rice genome sequencing project (IRGSP)"/>
            <person name="Matsumoto T."/>
            <person name="Wu J."/>
            <person name="Kanamori H."/>
            <person name="Katayose Y."/>
            <person name="Fujisawa M."/>
            <person name="Namiki N."/>
            <person name="Mizuno H."/>
            <person name="Yamamoto K."/>
            <person name="Antonio B.A."/>
            <person name="Baba T."/>
            <person name="Sakata K."/>
            <person name="Nagamura Y."/>
            <person name="Aoki H."/>
            <person name="Arikawa K."/>
            <person name="Arita K."/>
            <person name="Bito T."/>
            <person name="Chiden Y."/>
            <person name="Fujitsuka N."/>
            <person name="Fukunaka R."/>
            <person name="Hamada M."/>
            <person name="Harada C."/>
            <person name="Hayashi A."/>
            <person name="Hijishita S."/>
            <person name="Honda M."/>
            <person name="Hosokawa S."/>
            <person name="Ichikawa Y."/>
            <person name="Idonuma A."/>
            <person name="Iijima M."/>
            <person name="Ikeda M."/>
            <person name="Ikeno M."/>
            <person name="Ito K."/>
            <person name="Ito S."/>
            <person name="Ito T."/>
            <person name="Ito Y."/>
            <person name="Ito Y."/>
            <person name="Iwabuchi A."/>
            <person name="Kamiya K."/>
            <person name="Karasawa W."/>
            <person name="Kurita K."/>
            <person name="Katagiri S."/>
            <person name="Kikuta A."/>
            <person name="Kobayashi H."/>
            <person name="Kobayashi N."/>
            <person name="Machita K."/>
            <person name="Maehara T."/>
            <person name="Masukawa M."/>
            <person name="Mizubayashi T."/>
            <person name="Mukai Y."/>
            <person name="Nagasaki H."/>
            <person name="Nagata Y."/>
            <person name="Naito S."/>
            <person name="Nakashima M."/>
            <person name="Nakama Y."/>
            <person name="Nakamichi Y."/>
            <person name="Nakamura M."/>
            <person name="Meguro A."/>
            <person name="Negishi M."/>
            <person name="Ohta I."/>
            <person name="Ohta T."/>
            <person name="Okamoto M."/>
            <person name="Ono N."/>
            <person name="Saji S."/>
            <person name="Sakaguchi M."/>
            <person name="Sakai K."/>
            <person name="Shibata M."/>
            <person name="Shimokawa T."/>
            <person name="Song J."/>
            <person name="Takazaki Y."/>
            <person name="Terasawa K."/>
            <person name="Tsugane M."/>
            <person name="Tsuji K."/>
            <person name="Ueda S."/>
            <person name="Waki K."/>
            <person name="Yamagata H."/>
            <person name="Yamamoto M."/>
            <person name="Yamamoto S."/>
            <person name="Yamane H."/>
            <person name="Yoshiki S."/>
            <person name="Yoshihara R."/>
            <person name="Yukawa K."/>
            <person name="Zhong H."/>
            <person name="Yano M."/>
            <person name="Yuan Q."/>
            <person name="Ouyang S."/>
            <person name="Liu J."/>
            <person name="Jones K.M."/>
            <person name="Gansberger K."/>
            <person name="Moffat K."/>
            <person name="Hill J."/>
            <person name="Bera J."/>
            <person name="Fadrosh D."/>
            <person name="Jin S."/>
            <person name="Johri S."/>
            <person name="Kim M."/>
            <person name="Overton L."/>
            <person name="Reardon M."/>
            <person name="Tsitrin T."/>
            <person name="Vuong H."/>
            <person name="Weaver B."/>
            <person name="Ciecko A."/>
            <person name="Tallon L."/>
            <person name="Jackson J."/>
            <person name="Pai G."/>
            <person name="Aken S.V."/>
            <person name="Utterback T."/>
            <person name="Reidmuller S."/>
            <person name="Feldblyum T."/>
            <person name="Hsiao J."/>
            <person name="Zismann V."/>
            <person name="Iobst S."/>
            <person name="de Vazeille A.R."/>
            <person name="Buell C.R."/>
            <person name="Ying K."/>
            <person name="Li Y."/>
            <person name="Lu T."/>
            <person name="Huang Y."/>
            <person name="Zhao Q."/>
            <person name="Feng Q."/>
            <person name="Zhang L."/>
            <person name="Zhu J."/>
            <person name="Weng Q."/>
            <person name="Mu J."/>
            <person name="Lu Y."/>
            <person name="Fan D."/>
            <person name="Liu Y."/>
            <person name="Guan J."/>
            <person name="Zhang Y."/>
            <person name="Yu S."/>
            <person name="Liu X."/>
            <person name="Zhang Y."/>
            <person name="Hong G."/>
            <person name="Han B."/>
            <person name="Choisne N."/>
            <person name="Demange N."/>
            <person name="Orjeda G."/>
            <person name="Samain S."/>
            <person name="Cattolico L."/>
            <person name="Pelletier E."/>
            <person name="Couloux A."/>
            <person name="Segurens B."/>
            <person name="Wincker P."/>
            <person name="D'Hont A."/>
            <person name="Scarpelli C."/>
            <person name="Weissenbach J."/>
            <person name="Salanoubat M."/>
            <person name="Quetier F."/>
            <person name="Yu Y."/>
            <person name="Kim H.R."/>
            <person name="Rambo T."/>
            <person name="Currie J."/>
            <person name="Collura K."/>
            <person name="Luo M."/>
            <person name="Yang T."/>
            <person name="Ammiraju J.S.S."/>
            <person name="Engler F."/>
            <person name="Soderlund C."/>
            <person name="Wing R.A."/>
            <person name="Palmer L.E."/>
            <person name="de la Bastide M."/>
            <person name="Spiegel L."/>
            <person name="Nascimento L."/>
            <person name="Zutavern T."/>
            <person name="O'Shaughnessy A."/>
            <person name="Dike S."/>
            <person name="Dedhia N."/>
            <person name="Preston R."/>
            <person name="Balija V."/>
            <person name="McCombie W.R."/>
            <person name="Chow T."/>
            <person name="Chen H."/>
            <person name="Chung M."/>
            <person name="Chen C."/>
            <person name="Shaw J."/>
            <person name="Wu H."/>
            <person name="Hsiao K."/>
            <person name="Chao Y."/>
            <person name="Chu M."/>
            <person name="Cheng C."/>
            <person name="Hour A."/>
            <person name="Lee P."/>
            <person name="Lin S."/>
            <person name="Lin Y."/>
            <person name="Liou J."/>
            <person name="Liu S."/>
            <person name="Hsing Y."/>
            <person name="Raghuvanshi S."/>
            <person name="Mohanty A."/>
            <person name="Bharti A.K."/>
            <person name="Gaur A."/>
            <person name="Gupta V."/>
            <person name="Kumar D."/>
            <person name="Ravi V."/>
            <person name="Vij S."/>
            <person name="Kapur A."/>
            <person name="Khurana P."/>
            <person name="Khurana P."/>
            <person name="Khurana J.P."/>
            <person name="Tyagi A.K."/>
            <person name="Gaikwad K."/>
            <person name="Singh A."/>
            <person name="Dalal V."/>
            <person name="Srivastava S."/>
            <person name="Dixit A."/>
            <person name="Pal A.K."/>
            <person name="Ghazi I.A."/>
            <person name="Yadav M."/>
            <person name="Pandit A."/>
            <person name="Bhargava A."/>
            <person name="Sureshbabu K."/>
            <person name="Batra K."/>
            <person name="Sharma T.R."/>
            <person name="Mohapatra T."/>
            <person name="Singh N.K."/>
            <person name="Messing J."/>
            <person name="Nelson A.B."/>
            <person name="Fuks G."/>
            <person name="Kavchok S."/>
            <person name="Keizer G."/>
            <person name="Linton E."/>
            <person name="Llaca V."/>
            <person name="Song R."/>
            <person name="Tanyolac B."/>
            <person name="Young S."/>
            <person name="Ho-Il K."/>
            <person name="Hahn J.H."/>
            <person name="Sangsakoo G."/>
            <person name="Vanavichit A."/>
            <person name="de Mattos Luiz.A.T."/>
            <person name="Zimmer P.D."/>
            <person name="Malone G."/>
            <person name="Dellagostin O."/>
            <person name="de Oliveira A.C."/>
            <person name="Bevan M."/>
            <person name="Bancroft I."/>
            <person name="Minx P."/>
            <person name="Cordum H."/>
            <person name="Wilson R."/>
            <person name="Cheng Z."/>
            <person name="Jin W."/>
            <person name="Jiang J."/>
            <person name="Leong S.A."/>
            <person name="Iwama H."/>
            <person name="Gojobori T."/>
            <person name="Itoh T."/>
            <person name="Niimura Y."/>
            <person name="Fujii Y."/>
            <person name="Habara T."/>
            <person name="Sakai H."/>
            <person name="Sato Y."/>
            <person name="Wilson G."/>
            <person name="Kumar K."/>
            <person name="McCouch S."/>
            <person name="Juretic N."/>
            <person name="Hoen D."/>
            <person name="Wright S."/>
            <person name="Bruskiewich R."/>
            <person name="Bureau T."/>
            <person name="Miyao A."/>
            <person name="Hirochika H."/>
            <person name="Nishikawa T."/>
            <person name="Kadowaki K."/>
            <person name="Sugiura M."/>
            <person name="Burr B."/>
            <person name="Sasaki T."/>
        </authorList>
    </citation>
    <scope>NUCLEOTIDE SEQUENCE [LARGE SCALE GENOMIC DNA]</scope>
    <source>
        <strain evidence="4">cv. Nipponbare</strain>
    </source>
</reference>
<reference evidence="3" key="1">
    <citation type="submission" date="2002-06" db="EMBL/GenBank/DDBJ databases">
        <title>Oryza sativa nipponbare(GA3) genomic DNA, chromosome 7, PAC clone:P0035G02.</title>
        <authorList>
            <person name="Sasaki T."/>
            <person name="Matsumoto T."/>
            <person name="Katayose Y."/>
        </authorList>
    </citation>
    <scope>NUCLEOTIDE SEQUENCE</scope>
</reference>
<organism evidence="2 4">
    <name type="scientific">Oryza sativa subsp. japonica</name>
    <name type="common">Rice</name>
    <dbReference type="NCBI Taxonomy" id="39947"/>
    <lineage>
        <taxon>Eukaryota</taxon>
        <taxon>Viridiplantae</taxon>
        <taxon>Streptophyta</taxon>
        <taxon>Embryophyta</taxon>
        <taxon>Tracheophyta</taxon>
        <taxon>Spermatophyta</taxon>
        <taxon>Magnoliopsida</taxon>
        <taxon>Liliopsida</taxon>
        <taxon>Poales</taxon>
        <taxon>Poaceae</taxon>
        <taxon>BOP clade</taxon>
        <taxon>Oryzoideae</taxon>
        <taxon>Oryzeae</taxon>
        <taxon>Oryzinae</taxon>
        <taxon>Oryza</taxon>
        <taxon>Oryza sativa</taxon>
    </lineage>
</organism>
<evidence type="ECO:0000313" key="3">
    <source>
        <dbReference type="EMBL" id="BAD31411.1"/>
    </source>
</evidence>
<feature type="signal peptide" evidence="1">
    <location>
        <begin position="1"/>
        <end position="32"/>
    </location>
</feature>
<keyword evidence="1" id="KW-0732">Signal</keyword>
<feature type="chain" id="PRO_5035997485" description="Secreted protein" evidence="1">
    <location>
        <begin position="33"/>
        <end position="87"/>
    </location>
</feature>
<evidence type="ECO:0000256" key="1">
    <source>
        <dbReference type="SAM" id="SignalP"/>
    </source>
</evidence>
<reference evidence="4" key="4">
    <citation type="journal article" date="2008" name="Nucleic Acids Res.">
        <title>The rice annotation project database (RAP-DB): 2008 update.</title>
        <authorList>
            <consortium name="The rice annotation project (RAP)"/>
        </authorList>
    </citation>
    <scope>GENOME REANNOTATION</scope>
    <source>
        <strain evidence="4">cv. Nipponbare</strain>
    </source>
</reference>
<sequence>MIGAGSGREIRSCSCWLLLLIVCCLKTHDCCCYFSMINKHRDGITTTIVVMDGACLVMAHGRERRERRAVTGGVDGRCVRRREATNS</sequence>
<name>A0A0P0X670_ORYSJ</name>
<reference evidence="2" key="2">
    <citation type="submission" date="2002-06" db="EMBL/GenBank/DDBJ databases">
        <title>Oryza sativa nipponbare(GA3) genomic DNA, chromosome 7, PAC clone:P0443H10.</title>
        <authorList>
            <person name="Sasaki T."/>
            <person name="Matsumoto T."/>
            <person name="Katayose Y."/>
        </authorList>
    </citation>
    <scope>NUCLEOTIDE SEQUENCE</scope>
</reference>
<accession>A0A0P0X670</accession>
<evidence type="ECO:0008006" key="5">
    <source>
        <dbReference type="Google" id="ProtNLM"/>
    </source>
</evidence>
<proteinExistence type="predicted"/>
<protein>
    <recommendedName>
        <fullName evidence="5">Secreted protein</fullName>
    </recommendedName>
</protein>
<dbReference type="EMBL" id="AP005447">
    <property type="protein sequence ID" value="BAD31411.1"/>
    <property type="molecule type" value="Genomic_DNA"/>
</dbReference>
<evidence type="ECO:0000313" key="4">
    <source>
        <dbReference type="Proteomes" id="UP000000763"/>
    </source>
</evidence>